<evidence type="ECO:0000256" key="3">
    <source>
        <dbReference type="PIRSR" id="PIRSR613078-2"/>
    </source>
</evidence>
<feature type="active site" description="Proton donor/acceptor" evidence="2">
    <location>
        <position position="87"/>
    </location>
</feature>
<evidence type="ECO:0000256" key="2">
    <source>
        <dbReference type="PIRSR" id="PIRSR613078-1"/>
    </source>
</evidence>
<dbReference type="RefSeq" id="WP_169278737.1">
    <property type="nucleotide sequence ID" value="NZ_CP051680.1"/>
</dbReference>
<feature type="active site" description="Tele-phosphohistidine intermediate" evidence="2">
    <location>
        <position position="12"/>
    </location>
</feature>
<evidence type="ECO:0000313" key="5">
    <source>
        <dbReference type="Proteomes" id="UP000502248"/>
    </source>
</evidence>
<name>A0A7Z2VFW2_9BACL</name>
<sequence length="202" mass="23300">MKRETRIGWVRHGITEWNQRGIIQGVTDIPLSEEGLTQARLLAERLSNEGGQWDGIYCSDLQRAWKTAEILSERLGIPLRTDIRLRERSFGAAEGTTEAERLARWGKDWRQLVPDQESDEIIRARGHEFVDELIEKHPGEAWLIVTHGSFLARMLQSLCRDLQDSHLRNMSLTILERQPEGWKSLLHNCTLHLSDAEIKTTK</sequence>
<protein>
    <submittedName>
        <fullName evidence="4">Histidine phosphatase family protein</fullName>
    </submittedName>
</protein>
<accession>A0A7Z2VFW2</accession>
<dbReference type="PANTHER" id="PTHR46517">
    <property type="entry name" value="FRUCTOSE-2,6-BISPHOSPHATASE TIGAR"/>
    <property type="match status" value="1"/>
</dbReference>
<keyword evidence="5" id="KW-1185">Reference proteome</keyword>
<dbReference type="InterPro" id="IPR051695">
    <property type="entry name" value="Phosphoglycerate_Mutase"/>
</dbReference>
<proteinExistence type="predicted"/>
<dbReference type="SMART" id="SM00855">
    <property type="entry name" value="PGAM"/>
    <property type="match status" value="1"/>
</dbReference>
<gene>
    <name evidence="4" type="ORF">HH215_04050</name>
</gene>
<feature type="binding site" evidence="3">
    <location>
        <position position="63"/>
    </location>
    <ligand>
        <name>substrate</name>
    </ligand>
</feature>
<dbReference type="GO" id="GO:0045820">
    <property type="term" value="P:negative regulation of glycolytic process"/>
    <property type="evidence" value="ECO:0007669"/>
    <property type="project" value="TreeGrafter"/>
</dbReference>
<dbReference type="InterPro" id="IPR029033">
    <property type="entry name" value="His_PPase_superfam"/>
</dbReference>
<dbReference type="SUPFAM" id="SSF53254">
    <property type="entry name" value="Phosphoglycerate mutase-like"/>
    <property type="match status" value="1"/>
</dbReference>
<dbReference type="PANTHER" id="PTHR46517:SF1">
    <property type="entry name" value="FRUCTOSE-2,6-BISPHOSPHATASE TIGAR"/>
    <property type="match status" value="1"/>
</dbReference>
<reference evidence="4 5" key="1">
    <citation type="submission" date="2020-04" db="EMBL/GenBank/DDBJ databases">
        <title>Genome sequencing of novel species.</title>
        <authorList>
            <person name="Heo J."/>
            <person name="Kim S.-J."/>
            <person name="Kim J.-S."/>
            <person name="Hong S.-B."/>
            <person name="Kwon S.-W."/>
        </authorList>
    </citation>
    <scope>NUCLEOTIDE SEQUENCE [LARGE SCALE GENOMIC DNA]</scope>
    <source>
        <strain evidence="4 5">MFER-1</strain>
    </source>
</reference>
<dbReference type="GO" id="GO:0005829">
    <property type="term" value="C:cytosol"/>
    <property type="evidence" value="ECO:0007669"/>
    <property type="project" value="TreeGrafter"/>
</dbReference>
<dbReference type="CDD" id="cd07067">
    <property type="entry name" value="HP_PGM_like"/>
    <property type="match status" value="1"/>
</dbReference>
<dbReference type="Gene3D" id="3.40.50.1240">
    <property type="entry name" value="Phosphoglycerate mutase-like"/>
    <property type="match status" value="1"/>
</dbReference>
<dbReference type="InterPro" id="IPR013078">
    <property type="entry name" value="His_Pase_superF_clade-1"/>
</dbReference>
<organism evidence="4 5">
    <name type="scientific">Cohnella herbarum</name>
    <dbReference type="NCBI Taxonomy" id="2728023"/>
    <lineage>
        <taxon>Bacteria</taxon>
        <taxon>Bacillati</taxon>
        <taxon>Bacillota</taxon>
        <taxon>Bacilli</taxon>
        <taxon>Bacillales</taxon>
        <taxon>Paenibacillaceae</taxon>
        <taxon>Cohnella</taxon>
    </lineage>
</organism>
<dbReference type="KEGG" id="cheb:HH215_04050"/>
<dbReference type="GO" id="GO:0043456">
    <property type="term" value="P:regulation of pentose-phosphate shunt"/>
    <property type="evidence" value="ECO:0007669"/>
    <property type="project" value="TreeGrafter"/>
</dbReference>
<dbReference type="Proteomes" id="UP000502248">
    <property type="component" value="Chromosome"/>
</dbReference>
<keyword evidence="1" id="KW-0378">Hydrolase</keyword>
<evidence type="ECO:0000256" key="1">
    <source>
        <dbReference type="ARBA" id="ARBA00022801"/>
    </source>
</evidence>
<dbReference type="Pfam" id="PF00300">
    <property type="entry name" value="His_Phos_1"/>
    <property type="match status" value="1"/>
</dbReference>
<evidence type="ECO:0000313" key="4">
    <source>
        <dbReference type="EMBL" id="QJD82438.1"/>
    </source>
</evidence>
<dbReference type="EMBL" id="CP051680">
    <property type="protein sequence ID" value="QJD82438.1"/>
    <property type="molecule type" value="Genomic_DNA"/>
</dbReference>
<feature type="binding site" evidence="3">
    <location>
        <begin position="11"/>
        <end position="18"/>
    </location>
    <ligand>
        <name>substrate</name>
    </ligand>
</feature>
<dbReference type="GO" id="GO:0004331">
    <property type="term" value="F:fructose-2,6-bisphosphate 2-phosphatase activity"/>
    <property type="evidence" value="ECO:0007669"/>
    <property type="project" value="TreeGrafter"/>
</dbReference>
<dbReference type="AlphaFoldDB" id="A0A7Z2VFW2"/>